<dbReference type="InterPro" id="IPR054566">
    <property type="entry name" value="ManC/GMP-like_b-helix"/>
</dbReference>
<reference evidence="3" key="1">
    <citation type="submission" date="2018-07" db="EMBL/GenBank/DDBJ databases">
        <authorList>
            <consortium name="Genoscope - CEA"/>
            <person name="William W."/>
        </authorList>
    </citation>
    <scope>NUCLEOTIDE SEQUENCE</scope>
    <source>
        <strain evidence="3">IK1</strain>
    </source>
</reference>
<dbReference type="GO" id="GO:0004475">
    <property type="term" value="F:mannose-1-phosphate guanylyltransferase (GTP) activity"/>
    <property type="evidence" value="ECO:0007669"/>
    <property type="project" value="InterPro"/>
</dbReference>
<dbReference type="InterPro" id="IPR049577">
    <property type="entry name" value="GMPP_N"/>
</dbReference>
<accession>A0A653A8U8</accession>
<feature type="domain" description="Nucleotidyl transferase" evidence="1">
    <location>
        <begin position="9"/>
        <end position="287"/>
    </location>
</feature>
<dbReference type="InterPro" id="IPR051161">
    <property type="entry name" value="Mannose-6P_isomerase_type2"/>
</dbReference>
<keyword evidence="3" id="KW-0808">Transferase</keyword>
<keyword evidence="3" id="KW-0548">Nucleotidyltransferase</keyword>
<dbReference type="InterPro" id="IPR029044">
    <property type="entry name" value="Nucleotide-diphossugar_trans"/>
</dbReference>
<dbReference type="GO" id="GO:0016853">
    <property type="term" value="F:isomerase activity"/>
    <property type="evidence" value="ECO:0007669"/>
    <property type="project" value="UniProtKB-KW"/>
</dbReference>
<proteinExistence type="predicted"/>
<dbReference type="AlphaFoldDB" id="A0A653A8U8"/>
<dbReference type="CDD" id="cd02509">
    <property type="entry name" value="GDP-M1P_Guanylyltransferase"/>
    <property type="match status" value="1"/>
</dbReference>
<keyword evidence="3" id="KW-0413">Isomerase</keyword>
<name>A0A653A8U8_UNCDX</name>
<protein>
    <submittedName>
        <fullName evidence="3">Putative mannose-1-phosphate guanylyltransferase/mannose-6-phosphate isomerase</fullName>
    </submittedName>
</protein>
<sequence length="364" mass="39124">MEKNAIECAVVMAGGSGTRFWPMSRALKPKQFLPVTGGEALLVETCNRLNPIMGDERIVAVLGESHLSEARACLGERPIHLIGEPVGRNTAPCIALGAFYARWRGVRGPIAFLPADHHIGDRQSFLDALCVAGRKSLSGGIATLGVVPDRPETGYGYIRREGSGLKGSGEGVYRVAAFVEKPALADAKSYVASGEYYWNAGVFVATAETLLKEVERHLPALYKALSRLEGAFGREGFAERLGEVYGTIEGISFDYGVMEKPGVDAYVVPCRCDWSDVGSWASLYALRSTSHDAEGNLADADAVLIDCRGSFVQASGKKIVACLGLEDVLVVDTPDALLVTRLDRSQDIRRIVDALKAKGRDGFL</sequence>
<dbReference type="SUPFAM" id="SSF159283">
    <property type="entry name" value="Guanosine diphospho-D-mannose pyrophosphorylase/mannose-6-phosphate isomerase linker domain"/>
    <property type="match status" value="1"/>
</dbReference>
<evidence type="ECO:0000259" key="1">
    <source>
        <dbReference type="Pfam" id="PF00483"/>
    </source>
</evidence>
<gene>
    <name evidence="3" type="ORF">TRIP_B330500</name>
</gene>
<feature type="domain" description="MannoseP isomerase/GMP-like beta-helix" evidence="2">
    <location>
        <begin position="302"/>
        <end position="355"/>
    </location>
</feature>
<dbReference type="PANTHER" id="PTHR46390">
    <property type="entry name" value="MANNOSE-1-PHOSPHATE GUANYLYLTRANSFERASE"/>
    <property type="match status" value="1"/>
</dbReference>
<dbReference type="Pfam" id="PF22640">
    <property type="entry name" value="ManC_GMP_beta-helix"/>
    <property type="match status" value="1"/>
</dbReference>
<dbReference type="InterPro" id="IPR005835">
    <property type="entry name" value="NTP_transferase_dom"/>
</dbReference>
<evidence type="ECO:0000313" key="3">
    <source>
        <dbReference type="EMBL" id="VBB44394.1"/>
    </source>
</evidence>
<dbReference type="GO" id="GO:0009298">
    <property type="term" value="P:GDP-mannose biosynthetic process"/>
    <property type="evidence" value="ECO:0007669"/>
    <property type="project" value="TreeGrafter"/>
</dbReference>
<dbReference type="SUPFAM" id="SSF53448">
    <property type="entry name" value="Nucleotide-diphospho-sugar transferases"/>
    <property type="match status" value="1"/>
</dbReference>
<dbReference type="PANTHER" id="PTHR46390:SF1">
    <property type="entry name" value="MANNOSE-1-PHOSPHATE GUANYLYLTRANSFERASE"/>
    <property type="match status" value="1"/>
</dbReference>
<dbReference type="EMBL" id="UPXX01000027">
    <property type="protein sequence ID" value="VBB44394.1"/>
    <property type="molecule type" value="Genomic_DNA"/>
</dbReference>
<evidence type="ECO:0000259" key="2">
    <source>
        <dbReference type="Pfam" id="PF22640"/>
    </source>
</evidence>
<organism evidence="3">
    <name type="scientific">Uncultured Desulfatiglans sp</name>
    <dbReference type="NCBI Taxonomy" id="1748965"/>
    <lineage>
        <taxon>Bacteria</taxon>
        <taxon>Pseudomonadati</taxon>
        <taxon>Thermodesulfobacteriota</taxon>
        <taxon>Desulfobacteria</taxon>
        <taxon>Desulfatiglandales</taxon>
        <taxon>Desulfatiglandaceae</taxon>
        <taxon>Desulfatiglans</taxon>
        <taxon>environmental samples</taxon>
    </lineage>
</organism>
<dbReference type="Pfam" id="PF00483">
    <property type="entry name" value="NTP_transferase"/>
    <property type="match status" value="1"/>
</dbReference>
<dbReference type="Gene3D" id="3.90.550.10">
    <property type="entry name" value="Spore Coat Polysaccharide Biosynthesis Protein SpsA, Chain A"/>
    <property type="match status" value="1"/>
</dbReference>